<dbReference type="Proteomes" id="UP000290261">
    <property type="component" value="Unassembled WGS sequence"/>
</dbReference>
<feature type="transmembrane region" description="Helical" evidence="1">
    <location>
        <begin position="370"/>
        <end position="388"/>
    </location>
</feature>
<feature type="transmembrane region" description="Helical" evidence="1">
    <location>
        <begin position="293"/>
        <end position="313"/>
    </location>
</feature>
<evidence type="ECO:0000256" key="1">
    <source>
        <dbReference type="SAM" id="Phobius"/>
    </source>
</evidence>
<keyword evidence="1" id="KW-0812">Transmembrane</keyword>
<dbReference type="RefSeq" id="WP_129653398.1">
    <property type="nucleotide sequence ID" value="NZ_ML142908.1"/>
</dbReference>
<dbReference type="EMBL" id="JJMP01000003">
    <property type="protein sequence ID" value="RYC51832.1"/>
    <property type="molecule type" value="Genomic_DNA"/>
</dbReference>
<feature type="transmembrane region" description="Helical" evidence="1">
    <location>
        <begin position="394"/>
        <end position="411"/>
    </location>
</feature>
<name>A0A444VM99_9FLAO</name>
<reference evidence="2 3" key="1">
    <citation type="submission" date="2014-04" db="EMBL/GenBank/DDBJ databases">
        <title>Whole genome of Muricauda olearia.</title>
        <authorList>
            <person name="Zhang X.-H."/>
            <person name="Tang K."/>
        </authorList>
    </citation>
    <scope>NUCLEOTIDE SEQUENCE [LARGE SCALE GENOMIC DNA]</scope>
    <source>
        <strain evidence="2 3">Th120</strain>
    </source>
</reference>
<accession>A0A444VM99</accession>
<keyword evidence="1" id="KW-1133">Transmembrane helix</keyword>
<dbReference type="AlphaFoldDB" id="A0A444VM99"/>
<organism evidence="2 3">
    <name type="scientific">Flagellimonas olearia</name>
    <dbReference type="NCBI Taxonomy" id="552546"/>
    <lineage>
        <taxon>Bacteria</taxon>
        <taxon>Pseudomonadati</taxon>
        <taxon>Bacteroidota</taxon>
        <taxon>Flavobacteriia</taxon>
        <taxon>Flavobacteriales</taxon>
        <taxon>Flavobacteriaceae</taxon>
        <taxon>Flagellimonas</taxon>
    </lineage>
</organism>
<sequence length="422" mass="49978">MLETHKHIYEFCNELSFDLRGDYIEFRYNDGLIKYLQNNGISFETIRDQSIQITYQDLGFLIFQKPVGYLTIPNVRKELDILILSSDDVPLSFISNQTYLNFEQNKKFYFFSNAKHYVEFIDFLESKDQETEDAFHFIDYANGVNRKIVLTSITEKSRIILKFFKEIQDIPNDKDFSKGLNLFKNCFLQDNFNLPKFLKSSLIKFASRYDYDNRLNLVFQNLREIVDDAKMNFEIYINNLSIDKIRKDYDDYKSKYFSEVSDILKKVSQQIIGFPIVAASTLFAIEKVKSNEIFLWILAFVILVTTIYLILLLRMNFRDLKYVDQLSEKDFQSIKNNNFFIKFPDELTIFNQIKVRITTRIKNLKIVCESYFWILSVANTVLICLMLYYLKIPAGAITFIGLLILFLMIIARNKIWEEKSVV</sequence>
<keyword evidence="1" id="KW-0472">Membrane</keyword>
<evidence type="ECO:0000313" key="2">
    <source>
        <dbReference type="EMBL" id="RYC51832.1"/>
    </source>
</evidence>
<gene>
    <name evidence="2" type="ORF">DN53_08055</name>
</gene>
<keyword evidence="3" id="KW-1185">Reference proteome</keyword>
<protein>
    <submittedName>
        <fullName evidence="2">Uncharacterized protein</fullName>
    </submittedName>
</protein>
<comment type="caution">
    <text evidence="2">The sequence shown here is derived from an EMBL/GenBank/DDBJ whole genome shotgun (WGS) entry which is preliminary data.</text>
</comment>
<evidence type="ECO:0000313" key="3">
    <source>
        <dbReference type="Proteomes" id="UP000290261"/>
    </source>
</evidence>
<proteinExistence type="predicted"/>